<evidence type="ECO:0000313" key="1">
    <source>
        <dbReference type="EMBL" id="NMM45825.1"/>
    </source>
</evidence>
<dbReference type="RefSeq" id="WP_169626202.1">
    <property type="nucleotide sequence ID" value="NZ_JABBNT010000004.1"/>
</dbReference>
<reference evidence="1 2" key="1">
    <citation type="submission" date="2020-04" db="EMBL/GenBank/DDBJ databases">
        <title>Rhodospirillaceae bacterium KN72 isolated from deep sea.</title>
        <authorList>
            <person name="Zhang D.-C."/>
        </authorList>
    </citation>
    <scope>NUCLEOTIDE SEQUENCE [LARGE SCALE GENOMIC DNA]</scope>
    <source>
        <strain evidence="1 2">KN72</strain>
    </source>
</reference>
<dbReference type="AlphaFoldDB" id="A0A7Y0E254"/>
<dbReference type="EMBL" id="JABBNT010000004">
    <property type="protein sequence ID" value="NMM45825.1"/>
    <property type="molecule type" value="Genomic_DNA"/>
</dbReference>
<evidence type="ECO:0000313" key="2">
    <source>
        <dbReference type="Proteomes" id="UP000539372"/>
    </source>
</evidence>
<proteinExistence type="predicted"/>
<sequence>MTGTVACFSESITQARERFLTACDRIGLRVVSFRSDLPDPSGTTLHCDTTRLGSPEARKSVVLCSGAAGPAGLYGCAAALGVLTEGGFRDLPRDISLILVHAANPGGPIWPYLETTKDGEAVWSDDILSEAERRFSAFQQDKGFDWNRLAERPLASMSPPAWPGSVLKSIADTWLSDMRDVCLIDPRSGLGPSGEVAFLPCSPDRSAGYDRAVQWFAPSMPTSDIDIGTTPCAGGLGSLLSATRHTEIMLEVGTYSLSGQFARTASGRPAALTACPSDPVWRGAAWRAVRDALRLAYKGLARD</sequence>
<dbReference type="Proteomes" id="UP000539372">
    <property type="component" value="Unassembled WGS sequence"/>
</dbReference>
<comment type="caution">
    <text evidence="1">The sequence shown here is derived from an EMBL/GenBank/DDBJ whole genome shotgun (WGS) entry which is preliminary data.</text>
</comment>
<dbReference type="InterPro" id="IPR021259">
    <property type="entry name" value="DUF2817"/>
</dbReference>
<accession>A0A7Y0E254</accession>
<organism evidence="1 2">
    <name type="scientific">Pacificispira spongiicola</name>
    <dbReference type="NCBI Taxonomy" id="2729598"/>
    <lineage>
        <taxon>Bacteria</taxon>
        <taxon>Pseudomonadati</taxon>
        <taxon>Pseudomonadota</taxon>
        <taxon>Alphaproteobacteria</taxon>
        <taxon>Rhodospirillales</taxon>
        <taxon>Rhodospirillaceae</taxon>
        <taxon>Pacificispira</taxon>
    </lineage>
</organism>
<protein>
    <submittedName>
        <fullName evidence="1">DUF2817 domain-containing protein</fullName>
    </submittedName>
</protein>
<name>A0A7Y0E254_9PROT</name>
<dbReference type="Pfam" id="PF10994">
    <property type="entry name" value="DUF2817"/>
    <property type="match status" value="1"/>
</dbReference>
<gene>
    <name evidence="1" type="ORF">HH303_15115</name>
</gene>
<keyword evidence="2" id="KW-1185">Reference proteome</keyword>